<dbReference type="EMBL" id="BAABKK010000015">
    <property type="protein sequence ID" value="GAA5195077.1"/>
    <property type="molecule type" value="Genomic_DNA"/>
</dbReference>
<dbReference type="NCBIfam" id="NF047446">
    <property type="entry name" value="barrel_OmpL47"/>
    <property type="match status" value="1"/>
</dbReference>
<sequence length="710" mass="70072">MSTQPRHHMPRAAGWLRTRAPWVLIGILLVSGIGSAAYAFWQSISSSNFAAAAGDTVMPGSKPSASASGADISVSWTPGTTASGRAVTGYTVARYNAASGGSKTPATGACAGTVTVLSCAEHNVPGGIWFYTVTPVIGLWTGAESPRSGAVSSDSTPPVASVASISPTPNASGFNNSSPVIVNLTAQDNTGGSGVASITYAVDSATPTTVNAANAAVTVSGDGTHVVSYFATDNTGNASASQNLAIKIDTVAPGAPSIIVPTYVNSANVSTVPVSGTAEPGSTLTLTVTDPGAAHTLARTVTVSGSGAWTASGLDLTSLNQGTVTYAAKATDAAGNTGATVTVTSTKDTLAPAAPTISAPLYINGANVSNVPVSGTAEAGASVTLVVTDGAADSVTQTATATGTGAWSTTGLNLTALNQGAVTYTATATDAAGNSGASFAVTKTKDTLAPGLPSISVPLFVNAANVANVPVSGTAEPGATIALSVTDPGPAHTVQQTVTANGTGDWSTTALSLTALNQGTVTYQVTATDAAGNVSATKTTTNTKDVAPPTVTGVALTNINGTAETGDSVTITYSEPMDASKFCTAWNNTGSQILNSNNDVVVTLQDNGANDTLTVSSTTCPSLNIGTVSLGGNYISSATATFRGSQGNKSTVQWDPLTLKLTIVLGTNKTGTLASGAAGFPSYTPGTGLTDLAGNALSTTPFTSAIRSGF</sequence>
<protein>
    <recommendedName>
        <fullName evidence="4">Ig-like domain (Group 3)</fullName>
    </recommendedName>
</protein>
<name>A0ABP9SEW1_9MICC</name>
<dbReference type="InterPro" id="IPR013783">
    <property type="entry name" value="Ig-like_fold"/>
</dbReference>
<keyword evidence="1" id="KW-0472">Membrane</keyword>
<dbReference type="Proteomes" id="UP001500200">
    <property type="component" value="Unassembled WGS sequence"/>
</dbReference>
<proteinExistence type="predicted"/>
<feature type="transmembrane region" description="Helical" evidence="1">
    <location>
        <begin position="21"/>
        <end position="41"/>
    </location>
</feature>
<dbReference type="Gene3D" id="2.60.40.10">
    <property type="entry name" value="Immunoglobulins"/>
    <property type="match status" value="3"/>
</dbReference>
<keyword evidence="3" id="KW-1185">Reference proteome</keyword>
<comment type="caution">
    <text evidence="2">The sequence shown here is derived from an EMBL/GenBank/DDBJ whole genome shotgun (WGS) entry which is preliminary data.</text>
</comment>
<accession>A0ABP9SEW1</accession>
<keyword evidence="1" id="KW-0812">Transmembrane</keyword>
<reference evidence="3" key="1">
    <citation type="journal article" date="2019" name="Int. J. Syst. Evol. Microbiol.">
        <title>The Global Catalogue of Microorganisms (GCM) 10K type strain sequencing project: providing services to taxonomists for standard genome sequencing and annotation.</title>
        <authorList>
            <consortium name="The Broad Institute Genomics Platform"/>
            <consortium name="The Broad Institute Genome Sequencing Center for Infectious Disease"/>
            <person name="Wu L."/>
            <person name="Ma J."/>
        </authorList>
    </citation>
    <scope>NUCLEOTIDE SEQUENCE [LARGE SCALE GENOMIC DNA]</scope>
    <source>
        <strain evidence="3">JCM 18514</strain>
    </source>
</reference>
<evidence type="ECO:0000313" key="2">
    <source>
        <dbReference type="EMBL" id="GAA5195077.1"/>
    </source>
</evidence>
<keyword evidence="1" id="KW-1133">Transmembrane helix</keyword>
<dbReference type="RefSeq" id="WP_345449623.1">
    <property type="nucleotide sequence ID" value="NZ_BAABKK010000015.1"/>
</dbReference>
<evidence type="ECO:0000313" key="3">
    <source>
        <dbReference type="Proteomes" id="UP001500200"/>
    </source>
</evidence>
<evidence type="ECO:0008006" key="4">
    <source>
        <dbReference type="Google" id="ProtNLM"/>
    </source>
</evidence>
<dbReference type="InterPro" id="IPR058094">
    <property type="entry name" value="Ig-like_OmpL47-like"/>
</dbReference>
<dbReference type="Gene3D" id="3.30.1920.20">
    <property type="match status" value="1"/>
</dbReference>
<dbReference type="NCBIfam" id="NF033510">
    <property type="entry name" value="Ca_tandemer"/>
    <property type="match status" value="3"/>
</dbReference>
<organism evidence="2 3">
    <name type="scientific">Arthrobacter gyeryongensis</name>
    <dbReference type="NCBI Taxonomy" id="1650592"/>
    <lineage>
        <taxon>Bacteria</taxon>
        <taxon>Bacillati</taxon>
        <taxon>Actinomycetota</taxon>
        <taxon>Actinomycetes</taxon>
        <taxon>Micrococcales</taxon>
        <taxon>Micrococcaceae</taxon>
        <taxon>Arthrobacter</taxon>
    </lineage>
</organism>
<gene>
    <name evidence="2" type="ORF">GCM10023346_24050</name>
</gene>
<evidence type="ECO:0000256" key="1">
    <source>
        <dbReference type="SAM" id="Phobius"/>
    </source>
</evidence>